<proteinExistence type="inferred from homology"/>
<evidence type="ECO:0000313" key="3">
    <source>
        <dbReference type="EnsemblMetazoa" id="AMIN001001-PA"/>
    </source>
</evidence>
<keyword evidence="4" id="KW-1185">Reference proteome</keyword>
<dbReference type="GO" id="GO:0004252">
    <property type="term" value="F:serine-type endopeptidase activity"/>
    <property type="evidence" value="ECO:0007669"/>
    <property type="project" value="InterPro"/>
</dbReference>
<dbReference type="SUPFAM" id="SSF50494">
    <property type="entry name" value="Trypsin-like serine proteases"/>
    <property type="match status" value="2"/>
</dbReference>
<dbReference type="Pfam" id="PF00089">
    <property type="entry name" value="Trypsin"/>
    <property type="match status" value="1"/>
</dbReference>
<accession>A0A182VSG0</accession>
<organism evidence="3 4">
    <name type="scientific">Anopheles minimus</name>
    <dbReference type="NCBI Taxonomy" id="112268"/>
    <lineage>
        <taxon>Eukaryota</taxon>
        <taxon>Metazoa</taxon>
        <taxon>Ecdysozoa</taxon>
        <taxon>Arthropoda</taxon>
        <taxon>Hexapoda</taxon>
        <taxon>Insecta</taxon>
        <taxon>Pterygota</taxon>
        <taxon>Neoptera</taxon>
        <taxon>Endopterygota</taxon>
        <taxon>Diptera</taxon>
        <taxon>Nematocera</taxon>
        <taxon>Culicoidea</taxon>
        <taxon>Culicidae</taxon>
        <taxon>Anophelinae</taxon>
        <taxon>Anopheles</taxon>
    </lineage>
</organism>
<dbReference type="Gene3D" id="2.40.10.10">
    <property type="entry name" value="Trypsin-like serine proteases"/>
    <property type="match status" value="2"/>
</dbReference>
<comment type="similarity">
    <text evidence="1">Belongs to the peptidase S1 family. CLIP subfamily.</text>
</comment>
<dbReference type="EnsemblMetazoa" id="AMIN001001-RA">
    <property type="protein sequence ID" value="AMIN001001-PA"/>
    <property type="gene ID" value="AMIN001001"/>
</dbReference>
<evidence type="ECO:0000259" key="2">
    <source>
        <dbReference type="Pfam" id="PF00089"/>
    </source>
</evidence>
<evidence type="ECO:0000256" key="1">
    <source>
        <dbReference type="ARBA" id="ARBA00024195"/>
    </source>
</evidence>
<reference evidence="3" key="2">
    <citation type="submission" date="2020-05" db="UniProtKB">
        <authorList>
            <consortium name="EnsemblMetazoa"/>
        </authorList>
    </citation>
    <scope>IDENTIFICATION</scope>
    <source>
        <strain evidence="3">MINIMUS1</strain>
    </source>
</reference>
<dbReference type="InterPro" id="IPR009003">
    <property type="entry name" value="Peptidase_S1_PA"/>
</dbReference>
<dbReference type="PANTHER" id="PTHR24260:SF136">
    <property type="entry name" value="GH08193P-RELATED"/>
    <property type="match status" value="1"/>
</dbReference>
<dbReference type="STRING" id="112268.A0A182VSG0"/>
<dbReference type="PANTHER" id="PTHR24260">
    <property type="match status" value="1"/>
</dbReference>
<dbReference type="Proteomes" id="UP000075920">
    <property type="component" value="Unassembled WGS sequence"/>
</dbReference>
<dbReference type="AlphaFoldDB" id="A0A182VSG0"/>
<name>A0A182VSG0_9DIPT</name>
<protein>
    <recommendedName>
        <fullName evidence="2">Peptidase S1 domain-containing protein</fullName>
    </recommendedName>
</protein>
<reference evidence="4" key="1">
    <citation type="submission" date="2013-03" db="EMBL/GenBank/DDBJ databases">
        <title>The Genome Sequence of Anopheles minimus MINIMUS1.</title>
        <authorList>
            <consortium name="The Broad Institute Genomics Platform"/>
            <person name="Neafsey D.E."/>
            <person name="Walton C."/>
            <person name="Walker B."/>
            <person name="Young S.K."/>
            <person name="Zeng Q."/>
            <person name="Gargeya S."/>
            <person name="Fitzgerald M."/>
            <person name="Haas B."/>
            <person name="Abouelleil A."/>
            <person name="Allen A.W."/>
            <person name="Alvarado L."/>
            <person name="Arachchi H.M."/>
            <person name="Berlin A.M."/>
            <person name="Chapman S.B."/>
            <person name="Gainer-Dewar J."/>
            <person name="Goldberg J."/>
            <person name="Griggs A."/>
            <person name="Gujja S."/>
            <person name="Hansen M."/>
            <person name="Howarth C."/>
            <person name="Imamovic A."/>
            <person name="Ireland A."/>
            <person name="Larimer J."/>
            <person name="McCowan C."/>
            <person name="Murphy C."/>
            <person name="Pearson M."/>
            <person name="Poon T.W."/>
            <person name="Priest M."/>
            <person name="Roberts A."/>
            <person name="Saif S."/>
            <person name="Shea T."/>
            <person name="Sisk P."/>
            <person name="Sykes S."/>
            <person name="Wortman J."/>
            <person name="Nusbaum C."/>
            <person name="Birren B."/>
        </authorList>
    </citation>
    <scope>NUCLEOTIDE SEQUENCE [LARGE SCALE GENOMIC DNA]</scope>
    <source>
        <strain evidence="4">MINIMUS1</strain>
    </source>
</reference>
<evidence type="ECO:0000313" key="4">
    <source>
        <dbReference type="Proteomes" id="UP000075920"/>
    </source>
</evidence>
<dbReference type="GO" id="GO:0006508">
    <property type="term" value="P:proteolysis"/>
    <property type="evidence" value="ECO:0007669"/>
    <property type="project" value="InterPro"/>
</dbReference>
<sequence length="220" mass="24239">MAAKESAALKPAVGTTVCGGDSGGGMYFEIENRWYIRGIVSFSGQNCQSADFAGFTDVATYLDWINRYASGTTSSPYSKPVIDNQGLLALDVCGVNSYPSTPEDAKPVFQGYPWLGVIEYQQTGTGQRRVLCQATLITRRYALTAGQCVSLPNNIKPICLPFSTALKSHKPSYYIRTGWLARSTSSVLYHSNTITLPQTELMEGSRQTIYLYRNKQISRQ</sequence>
<dbReference type="VEuPathDB" id="VectorBase:AMIN001001"/>
<dbReference type="InterPro" id="IPR043504">
    <property type="entry name" value="Peptidase_S1_PA_chymotrypsin"/>
</dbReference>
<dbReference type="InterPro" id="IPR001254">
    <property type="entry name" value="Trypsin_dom"/>
</dbReference>
<dbReference type="InterPro" id="IPR051333">
    <property type="entry name" value="CLIP_Serine_Protease"/>
</dbReference>
<feature type="domain" description="Peptidase S1" evidence="2">
    <location>
        <begin position="14"/>
        <end position="65"/>
    </location>
</feature>